<protein>
    <submittedName>
        <fullName evidence="2">Glycosyltransferase sugar-binding region containing DXD motif-containing protein</fullName>
    </submittedName>
</protein>
<dbReference type="InterPro" id="IPR029044">
    <property type="entry name" value="Nucleotide-diphossugar_trans"/>
</dbReference>
<dbReference type="RefSeq" id="WP_068702379.1">
    <property type="nucleotide sequence ID" value="NZ_BDCR01000001.1"/>
</dbReference>
<dbReference type="EMBL" id="BDCR01000001">
    <property type="protein sequence ID" value="GAT62305.1"/>
    <property type="molecule type" value="Genomic_DNA"/>
</dbReference>
<dbReference type="GO" id="GO:0000030">
    <property type="term" value="F:mannosyltransferase activity"/>
    <property type="evidence" value="ECO:0007669"/>
    <property type="project" value="TreeGrafter"/>
</dbReference>
<proteinExistence type="predicted"/>
<sequence length="246" mass="28654">MIPKKIHFCWLSDEPYPELISKCIASWQRYLPDYEFVLWDKNKFNIENIPWVKEAYANKKYAFAADYIRLYALYTEGGIYLDSDIEVIKDISPLLEQTSFMGFETAGCLEPAVMGAGQGMEWVKKCLDYYKDKHFIKSDGTLEMRPLPGIMGEILDKDYSLPKNISDSIVLNNAGLTLYPAHYFSPKNYHTKQIHITSETYTIHHFEVSWAQKGLVYKLKKYLHRIIISTLGQKMHDLIVNKFKNV</sequence>
<dbReference type="InterPro" id="IPR051706">
    <property type="entry name" value="Glycosyltransferase_domain"/>
</dbReference>
<dbReference type="PANTHER" id="PTHR32385">
    <property type="entry name" value="MANNOSYL PHOSPHORYLINOSITOL CERAMIDE SYNTHASE"/>
    <property type="match status" value="1"/>
</dbReference>
<dbReference type="GO" id="GO:0051999">
    <property type="term" value="P:mannosyl-inositol phosphorylceramide biosynthetic process"/>
    <property type="evidence" value="ECO:0007669"/>
    <property type="project" value="TreeGrafter"/>
</dbReference>
<dbReference type="SUPFAM" id="SSF53448">
    <property type="entry name" value="Nucleotide-diphospho-sugar transferases"/>
    <property type="match status" value="1"/>
</dbReference>
<dbReference type="Pfam" id="PF04488">
    <property type="entry name" value="Gly_transf_sug"/>
    <property type="match status" value="1"/>
</dbReference>
<dbReference type="AlphaFoldDB" id="A0A161LDJ6"/>
<dbReference type="Gene3D" id="3.90.550.20">
    <property type="match status" value="1"/>
</dbReference>
<dbReference type="GO" id="GO:0016020">
    <property type="term" value="C:membrane"/>
    <property type="evidence" value="ECO:0007669"/>
    <property type="project" value="GOC"/>
</dbReference>
<dbReference type="PANTHER" id="PTHR32385:SF15">
    <property type="entry name" value="INOSITOL PHOSPHOCERAMIDE MANNOSYLTRANSFERASE 1"/>
    <property type="match status" value="1"/>
</dbReference>
<evidence type="ECO:0000313" key="2">
    <source>
        <dbReference type="EMBL" id="GAT62305.1"/>
    </source>
</evidence>
<reference evidence="2" key="1">
    <citation type="submission" date="2016-04" db="EMBL/GenBank/DDBJ databases">
        <authorList>
            <person name="Qiu Y."/>
            <person name="Sekiguchi Y."/>
        </authorList>
    </citation>
    <scope>NUCLEOTIDE SEQUENCE</scope>
    <source>
        <strain evidence="2">NM7</strain>
    </source>
</reference>
<reference evidence="2" key="2">
    <citation type="journal article" date="2017" name="Genome Announc.">
        <title>Draft Genome Sequence of Paludibacter jiangxiensis NM7T, a Propionate-Producing Fermentative Bacterium.</title>
        <authorList>
            <person name="Qiu Y.-L."/>
            <person name="Tourlousse D.M."/>
            <person name="Matsuura N."/>
            <person name="Ohashi A."/>
            <person name="Sekiguchi Y."/>
        </authorList>
    </citation>
    <scope>NUCLEOTIDE SEQUENCE</scope>
    <source>
        <strain evidence="2">NM7</strain>
    </source>
</reference>
<evidence type="ECO:0000256" key="1">
    <source>
        <dbReference type="ARBA" id="ARBA00022679"/>
    </source>
</evidence>
<organism evidence="2 3">
    <name type="scientific">Paludibacter jiangxiensis</name>
    <dbReference type="NCBI Taxonomy" id="681398"/>
    <lineage>
        <taxon>Bacteria</taxon>
        <taxon>Pseudomonadati</taxon>
        <taxon>Bacteroidota</taxon>
        <taxon>Bacteroidia</taxon>
        <taxon>Bacteroidales</taxon>
        <taxon>Paludibacteraceae</taxon>
        <taxon>Paludibacter</taxon>
    </lineage>
</organism>
<dbReference type="Proteomes" id="UP000076586">
    <property type="component" value="Unassembled WGS sequence"/>
</dbReference>
<keyword evidence="3" id="KW-1185">Reference proteome</keyword>
<comment type="caution">
    <text evidence="2">The sequence shown here is derived from an EMBL/GenBank/DDBJ whole genome shotgun (WGS) entry which is preliminary data.</text>
</comment>
<evidence type="ECO:0000313" key="3">
    <source>
        <dbReference type="Proteomes" id="UP000076586"/>
    </source>
</evidence>
<accession>A0A161LDJ6</accession>
<dbReference type="InterPro" id="IPR007577">
    <property type="entry name" value="GlycoTrfase_DXD_sugar-bd_CS"/>
</dbReference>
<gene>
    <name evidence="2" type="ORF">PJIAN_1898</name>
</gene>
<keyword evidence="1 2" id="KW-0808">Transferase</keyword>
<name>A0A161LDJ6_9BACT</name>
<dbReference type="OrthoDB" id="9802987at2"/>
<dbReference type="STRING" id="681398.PJIAN_1898"/>